<evidence type="ECO:0000313" key="2">
    <source>
        <dbReference type="EMBL" id="KAJ9156780.1"/>
    </source>
</evidence>
<protein>
    <recommendedName>
        <fullName evidence="4">BTB domain-containing protein</fullName>
    </recommendedName>
</protein>
<proteinExistence type="predicted"/>
<feature type="region of interest" description="Disordered" evidence="1">
    <location>
        <begin position="60"/>
        <end position="144"/>
    </location>
</feature>
<reference evidence="2" key="1">
    <citation type="submission" date="2022-07" db="EMBL/GenBank/DDBJ databases">
        <title>Fungi with potential for degradation of polypropylene.</title>
        <authorList>
            <person name="Gostincar C."/>
        </authorList>
    </citation>
    <scope>NUCLEOTIDE SEQUENCE</scope>
    <source>
        <strain evidence="2">EXF-13287</strain>
    </source>
</reference>
<dbReference type="Proteomes" id="UP001174691">
    <property type="component" value="Unassembled WGS sequence"/>
</dbReference>
<name>A0AA38S5T0_9PEZI</name>
<dbReference type="AlphaFoldDB" id="A0AA38S5T0"/>
<sequence length="331" mass="37082">MRTTTTSRCWRAEQNERYLNLYEAMLEGSDKGSLVWTTITTQKAFKMILDRYPDCDYLGDNGHDDSTAEAGEDQRPDLEDEDDDENNDAAVTTPKADEAVSQQGVRAEGLQRKERRSARPTTRSWRTIELSKESPRSPNLSDVETLDSKGDVILSLDIPEPAQPKKYLASSSVLLLASPVFQRKLAPVFVKSGLSEHAMEAMRYLKPDFASASSWKDQELLRFFPEAVTAGMRTKSHSPCTVLRDAILDVEGSLRQSTQGNVIHGARMCAACDLTFDSRAEYCPCGQFLLDKCCTVDSRVSEYFFLLRRHGLYPVEAFSTSSLHEIGGKIR</sequence>
<feature type="compositionally biased region" description="Basic and acidic residues" evidence="1">
    <location>
        <begin position="61"/>
        <end position="77"/>
    </location>
</feature>
<feature type="compositionally biased region" description="Acidic residues" evidence="1">
    <location>
        <begin position="78"/>
        <end position="87"/>
    </location>
</feature>
<dbReference type="EMBL" id="JANBVN010000051">
    <property type="protein sequence ID" value="KAJ9156780.1"/>
    <property type="molecule type" value="Genomic_DNA"/>
</dbReference>
<accession>A0AA38S5T0</accession>
<evidence type="ECO:0000256" key="1">
    <source>
        <dbReference type="SAM" id="MobiDB-lite"/>
    </source>
</evidence>
<comment type="caution">
    <text evidence="2">The sequence shown here is derived from an EMBL/GenBank/DDBJ whole genome shotgun (WGS) entry which is preliminary data.</text>
</comment>
<evidence type="ECO:0000313" key="3">
    <source>
        <dbReference type="Proteomes" id="UP001174691"/>
    </source>
</evidence>
<keyword evidence="3" id="KW-1185">Reference proteome</keyword>
<gene>
    <name evidence="2" type="ORF">NKR19_g4203</name>
</gene>
<organism evidence="2 3">
    <name type="scientific">Coniochaeta hoffmannii</name>
    <dbReference type="NCBI Taxonomy" id="91930"/>
    <lineage>
        <taxon>Eukaryota</taxon>
        <taxon>Fungi</taxon>
        <taxon>Dikarya</taxon>
        <taxon>Ascomycota</taxon>
        <taxon>Pezizomycotina</taxon>
        <taxon>Sordariomycetes</taxon>
        <taxon>Sordariomycetidae</taxon>
        <taxon>Coniochaetales</taxon>
        <taxon>Coniochaetaceae</taxon>
        <taxon>Coniochaeta</taxon>
    </lineage>
</organism>
<evidence type="ECO:0008006" key="4">
    <source>
        <dbReference type="Google" id="ProtNLM"/>
    </source>
</evidence>